<name>A0A2N5X5I2_9GAMM</name>
<dbReference type="OrthoDB" id="581683at2"/>
<keyword evidence="3" id="KW-1185">Reference proteome</keyword>
<reference evidence="2 3" key="1">
    <citation type="submission" date="2018-01" db="EMBL/GenBank/DDBJ databases">
        <title>The draft genome sequence of Halioglobus lutimaris HF004.</title>
        <authorList>
            <person name="Du Z.-J."/>
            <person name="Shi M.-J."/>
        </authorList>
    </citation>
    <scope>NUCLEOTIDE SEQUENCE [LARGE SCALE GENOMIC DNA]</scope>
    <source>
        <strain evidence="2 3">HF004</strain>
    </source>
</reference>
<dbReference type="SUPFAM" id="SSF54427">
    <property type="entry name" value="NTF2-like"/>
    <property type="match status" value="1"/>
</dbReference>
<dbReference type="InterPro" id="IPR037401">
    <property type="entry name" value="SnoaL-like"/>
</dbReference>
<evidence type="ECO:0000313" key="3">
    <source>
        <dbReference type="Proteomes" id="UP000235005"/>
    </source>
</evidence>
<evidence type="ECO:0000259" key="1">
    <source>
        <dbReference type="Pfam" id="PF13577"/>
    </source>
</evidence>
<dbReference type="Gene3D" id="3.10.450.50">
    <property type="match status" value="1"/>
</dbReference>
<feature type="domain" description="SnoaL-like" evidence="1">
    <location>
        <begin position="6"/>
        <end position="129"/>
    </location>
</feature>
<dbReference type="RefSeq" id="WP_076001694.1">
    <property type="nucleotide sequence ID" value="NZ_PKUS01000005.1"/>
</dbReference>
<evidence type="ECO:0000313" key="2">
    <source>
        <dbReference type="EMBL" id="PLW69746.1"/>
    </source>
</evidence>
<comment type="caution">
    <text evidence="2">The sequence shown here is derived from an EMBL/GenBank/DDBJ whole genome shotgun (WGS) entry which is preliminary data.</text>
</comment>
<dbReference type="InterPro" id="IPR032710">
    <property type="entry name" value="NTF2-like_dom_sf"/>
</dbReference>
<dbReference type="AlphaFoldDB" id="A0A2N5X5I2"/>
<dbReference type="EMBL" id="PKUS01000005">
    <property type="protein sequence ID" value="PLW69746.1"/>
    <property type="molecule type" value="Genomic_DNA"/>
</dbReference>
<dbReference type="Proteomes" id="UP000235005">
    <property type="component" value="Unassembled WGS sequence"/>
</dbReference>
<organism evidence="2 3">
    <name type="scientific">Pseudohalioglobus lutimaris</name>
    <dbReference type="NCBI Taxonomy" id="1737061"/>
    <lineage>
        <taxon>Bacteria</taxon>
        <taxon>Pseudomonadati</taxon>
        <taxon>Pseudomonadota</taxon>
        <taxon>Gammaproteobacteria</taxon>
        <taxon>Cellvibrionales</taxon>
        <taxon>Halieaceae</taxon>
        <taxon>Pseudohalioglobus</taxon>
    </lineage>
</organism>
<proteinExistence type="predicted"/>
<sequence length="177" mass="20291">MDARLQALLDKQDITDLVYAYCNASDRHDLDKLRQLYHPDATDDHGGFFKGLAMEFIDQLPQIQAPMEILHHNVTNINLALDGDYAEGEIYVLAFHRIRTDAEPMDLLIGGRYFDRYEKREGVWKYSARAVVADWATVNNPSTVQLDHPLVQGSHIGKPGLDDPSYDFFKLLKWGER</sequence>
<dbReference type="Pfam" id="PF13577">
    <property type="entry name" value="SnoaL_4"/>
    <property type="match status" value="1"/>
</dbReference>
<accession>A0A2N5X5I2</accession>
<protein>
    <submittedName>
        <fullName evidence="2">Nuclear transport factor 2 family protein</fullName>
    </submittedName>
</protein>
<dbReference type="CDD" id="cd00531">
    <property type="entry name" value="NTF2_like"/>
    <property type="match status" value="1"/>
</dbReference>
<gene>
    <name evidence="2" type="ORF">C0039_07000</name>
</gene>